<dbReference type="AlphaFoldDB" id="A0ABD5VEW9"/>
<evidence type="ECO:0000313" key="3">
    <source>
        <dbReference type="Proteomes" id="UP001596395"/>
    </source>
</evidence>
<feature type="transmembrane region" description="Helical" evidence="1">
    <location>
        <begin position="108"/>
        <end position="130"/>
    </location>
</feature>
<gene>
    <name evidence="2" type="ORF">ACFQGB_14050</name>
</gene>
<accession>A0ABD5VEW9</accession>
<evidence type="ECO:0000256" key="1">
    <source>
        <dbReference type="SAM" id="Phobius"/>
    </source>
</evidence>
<keyword evidence="1" id="KW-0812">Transmembrane</keyword>
<dbReference type="Pfam" id="PF12679">
    <property type="entry name" value="ABC2_membrane_2"/>
    <property type="match status" value="1"/>
</dbReference>
<dbReference type="PANTHER" id="PTHR43471">
    <property type="entry name" value="ABC TRANSPORTER PERMEASE"/>
    <property type="match status" value="1"/>
</dbReference>
<keyword evidence="1" id="KW-0472">Membrane</keyword>
<feature type="transmembrane region" description="Helical" evidence="1">
    <location>
        <begin position="249"/>
        <end position="270"/>
    </location>
</feature>
<comment type="caution">
    <text evidence="2">The sequence shown here is derived from an EMBL/GenBank/DDBJ whole genome shotgun (WGS) entry which is preliminary data.</text>
</comment>
<dbReference type="Proteomes" id="UP001596395">
    <property type="component" value="Unassembled WGS sequence"/>
</dbReference>
<keyword evidence="1" id="KW-1133">Transmembrane helix</keyword>
<proteinExistence type="predicted"/>
<organism evidence="2 3">
    <name type="scientific">Halorubellus litoreus</name>
    <dbReference type="NCBI Taxonomy" id="755308"/>
    <lineage>
        <taxon>Archaea</taxon>
        <taxon>Methanobacteriati</taxon>
        <taxon>Methanobacteriota</taxon>
        <taxon>Stenosarchaea group</taxon>
        <taxon>Halobacteria</taxon>
        <taxon>Halobacteriales</taxon>
        <taxon>Halorubellaceae</taxon>
        <taxon>Halorubellus</taxon>
    </lineage>
</organism>
<dbReference type="EMBL" id="JBHSXN010000002">
    <property type="protein sequence ID" value="MFC6953989.1"/>
    <property type="molecule type" value="Genomic_DNA"/>
</dbReference>
<protein>
    <submittedName>
        <fullName evidence="2">ABC transporter permease subunit</fullName>
    </submittedName>
</protein>
<evidence type="ECO:0000313" key="2">
    <source>
        <dbReference type="EMBL" id="MFC6953989.1"/>
    </source>
</evidence>
<feature type="transmembrane region" description="Helical" evidence="1">
    <location>
        <begin position="21"/>
        <end position="39"/>
    </location>
</feature>
<reference evidence="2 3" key="1">
    <citation type="journal article" date="2019" name="Int. J. Syst. Evol. Microbiol.">
        <title>The Global Catalogue of Microorganisms (GCM) 10K type strain sequencing project: providing services to taxonomists for standard genome sequencing and annotation.</title>
        <authorList>
            <consortium name="The Broad Institute Genomics Platform"/>
            <consortium name="The Broad Institute Genome Sequencing Center for Infectious Disease"/>
            <person name="Wu L."/>
            <person name="Ma J."/>
        </authorList>
    </citation>
    <scope>NUCLEOTIDE SEQUENCE [LARGE SCALE GENOMIC DNA]</scope>
    <source>
        <strain evidence="2 3">GX26</strain>
    </source>
</reference>
<dbReference type="RefSeq" id="WP_336350934.1">
    <property type="nucleotide sequence ID" value="NZ_JAZAQL010000002.1"/>
</dbReference>
<keyword evidence="3" id="KW-1185">Reference proteome</keyword>
<feature type="transmembrane region" description="Helical" evidence="1">
    <location>
        <begin position="59"/>
        <end position="77"/>
    </location>
</feature>
<feature type="transmembrane region" description="Helical" evidence="1">
    <location>
        <begin position="142"/>
        <end position="163"/>
    </location>
</feature>
<dbReference type="PANTHER" id="PTHR43471:SF1">
    <property type="entry name" value="ABC TRANSPORTER PERMEASE PROTEIN NOSY-RELATED"/>
    <property type="match status" value="1"/>
</dbReference>
<name>A0ABD5VEW9_9EURY</name>
<sequence length="278" mass="29112">MTHPVLAIARNDLADAARSKLLWGAVLVLLVVSVPGYLGAAGGRILETPTRGVRFLPQALVNFVAPVALVVAHRAVVGERESGSLRVLFGHPVARRDVVLGKLLGRSALAVAVATIAMLGLGAATVYIYGSLPVTTFLAMTAYVAAYAVVWTAVVVGISAAAATRLQAISAGLGLFLFFGPFQLWSTLALPAFALAFTGSTSLAAINPLDPGTWPTWYEYVLRVNPMENFVQTRYAVAGLVDGSTGGGLLAASAASFLLWATVPVAIGYWRFERSDLA</sequence>
<dbReference type="GO" id="GO:0005886">
    <property type="term" value="C:plasma membrane"/>
    <property type="evidence" value="ECO:0007669"/>
    <property type="project" value="UniProtKB-SubCell"/>
</dbReference>
<feature type="transmembrane region" description="Helical" evidence="1">
    <location>
        <begin position="175"/>
        <end position="197"/>
    </location>
</feature>